<keyword evidence="2" id="KW-1185">Reference proteome</keyword>
<reference evidence="1 2" key="1">
    <citation type="submission" date="2018-03" db="EMBL/GenBank/DDBJ databases">
        <title>Genomic Encyclopedia of Type Strains, Phase III (KMG-III): the genomes of soil and plant-associated and newly described type strains.</title>
        <authorList>
            <person name="Whitman W."/>
        </authorList>
    </citation>
    <scope>NUCLEOTIDE SEQUENCE [LARGE SCALE GENOMIC DNA]</scope>
    <source>
        <strain evidence="1 2">CGMCC 4.7097</strain>
    </source>
</reference>
<evidence type="ECO:0008006" key="3">
    <source>
        <dbReference type="Google" id="ProtNLM"/>
    </source>
</evidence>
<dbReference type="EMBL" id="PYAX01000002">
    <property type="protein sequence ID" value="PSL57225.1"/>
    <property type="molecule type" value="Genomic_DNA"/>
</dbReference>
<organism evidence="1 2">
    <name type="scientific">Saccharothrix carnea</name>
    <dbReference type="NCBI Taxonomy" id="1280637"/>
    <lineage>
        <taxon>Bacteria</taxon>
        <taxon>Bacillati</taxon>
        <taxon>Actinomycetota</taxon>
        <taxon>Actinomycetes</taxon>
        <taxon>Pseudonocardiales</taxon>
        <taxon>Pseudonocardiaceae</taxon>
        <taxon>Saccharothrix</taxon>
    </lineage>
</organism>
<protein>
    <recommendedName>
        <fullName evidence="3">Helix-turn-helix protein</fullName>
    </recommendedName>
</protein>
<dbReference type="InterPro" id="IPR010982">
    <property type="entry name" value="Lambda_DNA-bd_dom_sf"/>
</dbReference>
<evidence type="ECO:0000313" key="2">
    <source>
        <dbReference type="Proteomes" id="UP000241118"/>
    </source>
</evidence>
<comment type="caution">
    <text evidence="1">The sequence shown here is derived from an EMBL/GenBank/DDBJ whole genome shotgun (WGS) entry which is preliminary data.</text>
</comment>
<accession>A0A2P8IFH9</accession>
<dbReference type="CDD" id="cd00093">
    <property type="entry name" value="HTH_XRE"/>
    <property type="match status" value="1"/>
</dbReference>
<dbReference type="InterPro" id="IPR001387">
    <property type="entry name" value="Cro/C1-type_HTH"/>
</dbReference>
<dbReference type="Proteomes" id="UP000241118">
    <property type="component" value="Unassembled WGS sequence"/>
</dbReference>
<dbReference type="Gene3D" id="1.10.260.40">
    <property type="entry name" value="lambda repressor-like DNA-binding domains"/>
    <property type="match status" value="2"/>
</dbReference>
<proteinExistence type="predicted"/>
<dbReference type="GO" id="GO:0003677">
    <property type="term" value="F:DNA binding"/>
    <property type="evidence" value="ECO:0007669"/>
    <property type="project" value="InterPro"/>
</dbReference>
<gene>
    <name evidence="1" type="ORF">B0I31_102203</name>
</gene>
<sequence length="240" mass="26185">MTAGGQRLFADILDGLCLRPGDRPRYTNVELAERIRLDGGEITHTYISQLRRGDKDNPTCRTIEGLANALGVHPACFVGGRAHLHEGERPAWRRGALRHLFSTVYPADRGPFSPEEVASRICGGPYGSISANYIRELLAGTSDNPRLKHILGLAEAFGAAPAYFFDDELAARVDEQLETRLAMDKLGVNTVILRTAEQPPPPGVRNKILLALVRALHPGLAAEDAIRRVLEPGVADDETH</sequence>
<dbReference type="AlphaFoldDB" id="A0A2P8IFH9"/>
<evidence type="ECO:0000313" key="1">
    <source>
        <dbReference type="EMBL" id="PSL57225.1"/>
    </source>
</evidence>
<name>A0A2P8IFH9_SACCR</name>